<name>A0ACB9AYK8_ARCLA</name>
<accession>A0ACB9AYK8</accession>
<comment type="caution">
    <text evidence="1">The sequence shown here is derived from an EMBL/GenBank/DDBJ whole genome shotgun (WGS) entry which is preliminary data.</text>
</comment>
<evidence type="ECO:0000313" key="1">
    <source>
        <dbReference type="EMBL" id="KAI3715026.1"/>
    </source>
</evidence>
<dbReference type="Proteomes" id="UP001055879">
    <property type="component" value="Linkage Group LG07"/>
</dbReference>
<reference evidence="1 2" key="2">
    <citation type="journal article" date="2022" name="Mol. Ecol. Resour.">
        <title>The genomes of chicory, endive, great burdock and yacon provide insights into Asteraceae paleo-polyploidization history and plant inulin production.</title>
        <authorList>
            <person name="Fan W."/>
            <person name="Wang S."/>
            <person name="Wang H."/>
            <person name="Wang A."/>
            <person name="Jiang F."/>
            <person name="Liu H."/>
            <person name="Zhao H."/>
            <person name="Xu D."/>
            <person name="Zhang Y."/>
        </authorList>
    </citation>
    <scope>NUCLEOTIDE SEQUENCE [LARGE SCALE GENOMIC DNA]</scope>
    <source>
        <strain evidence="2">cv. Niubang</strain>
    </source>
</reference>
<organism evidence="1 2">
    <name type="scientific">Arctium lappa</name>
    <name type="common">Greater burdock</name>
    <name type="synonym">Lappa major</name>
    <dbReference type="NCBI Taxonomy" id="4217"/>
    <lineage>
        <taxon>Eukaryota</taxon>
        <taxon>Viridiplantae</taxon>
        <taxon>Streptophyta</taxon>
        <taxon>Embryophyta</taxon>
        <taxon>Tracheophyta</taxon>
        <taxon>Spermatophyta</taxon>
        <taxon>Magnoliopsida</taxon>
        <taxon>eudicotyledons</taxon>
        <taxon>Gunneridae</taxon>
        <taxon>Pentapetalae</taxon>
        <taxon>asterids</taxon>
        <taxon>campanulids</taxon>
        <taxon>Asterales</taxon>
        <taxon>Asteraceae</taxon>
        <taxon>Carduoideae</taxon>
        <taxon>Cardueae</taxon>
        <taxon>Arctiinae</taxon>
        <taxon>Arctium</taxon>
    </lineage>
</organism>
<gene>
    <name evidence="1" type="ORF">L6452_21991</name>
</gene>
<protein>
    <submittedName>
        <fullName evidence="1">Uncharacterized protein</fullName>
    </submittedName>
</protein>
<dbReference type="EMBL" id="CM042053">
    <property type="protein sequence ID" value="KAI3715026.1"/>
    <property type="molecule type" value="Genomic_DNA"/>
</dbReference>
<proteinExistence type="predicted"/>
<keyword evidence="2" id="KW-1185">Reference proteome</keyword>
<reference evidence="2" key="1">
    <citation type="journal article" date="2022" name="Mol. Ecol. Resour.">
        <title>The genomes of chicory, endive, great burdock and yacon provide insights into Asteraceae palaeo-polyploidization history and plant inulin production.</title>
        <authorList>
            <person name="Fan W."/>
            <person name="Wang S."/>
            <person name="Wang H."/>
            <person name="Wang A."/>
            <person name="Jiang F."/>
            <person name="Liu H."/>
            <person name="Zhao H."/>
            <person name="Xu D."/>
            <person name="Zhang Y."/>
        </authorList>
    </citation>
    <scope>NUCLEOTIDE SEQUENCE [LARGE SCALE GENOMIC DNA]</scope>
    <source>
        <strain evidence="2">cv. Niubang</strain>
    </source>
</reference>
<evidence type="ECO:0000313" key="2">
    <source>
        <dbReference type="Proteomes" id="UP001055879"/>
    </source>
</evidence>
<sequence>MQDHQLNSSKYGKMNNSCNISNSNEEKEVFRAEEALNAMDEDEYKRIRKQNPKRISDEKRSLLRMKVSDMRMFQMYLYQNLTLDDNLLETQMSEKVDRMEK</sequence>